<feature type="domain" description="IraD/Gp25-like" evidence="1">
    <location>
        <begin position="27"/>
        <end position="116"/>
    </location>
</feature>
<protein>
    <recommendedName>
        <fullName evidence="1">IraD/Gp25-like domain-containing protein</fullName>
    </recommendedName>
</protein>
<evidence type="ECO:0000313" key="3">
    <source>
        <dbReference type="Proteomes" id="UP000016426"/>
    </source>
</evidence>
<reference evidence="2 3" key="1">
    <citation type="journal article" date="2013" name="Genome Announc.">
        <title>Genome Sequence of the Pigment-Producing Bacterium Pseudogulbenkiania ferrooxidans, Isolated from Loktak Lake.</title>
        <authorList>
            <person name="Puranik S."/>
            <person name="Talkal R."/>
            <person name="Qureshi A."/>
            <person name="Khardenavis A."/>
            <person name="Kapley A."/>
            <person name="Purohit H.J."/>
        </authorList>
    </citation>
    <scope>NUCLEOTIDE SEQUENCE [LARGE SCALE GENOMIC DNA]</scope>
    <source>
        <strain evidence="2 3">EGD-HP2</strain>
    </source>
</reference>
<dbReference type="Pfam" id="PF04965">
    <property type="entry name" value="GPW_gp25"/>
    <property type="match status" value="1"/>
</dbReference>
<dbReference type="RefSeq" id="WP_021476247.1">
    <property type="nucleotide sequence ID" value="NZ_AVPH01000113.1"/>
</dbReference>
<dbReference type="InterPro" id="IPR007048">
    <property type="entry name" value="IraD/Gp25-like"/>
</dbReference>
<accession>A0ABN0N972</accession>
<dbReference type="EMBL" id="AVPH01000113">
    <property type="protein sequence ID" value="ERE13939.1"/>
    <property type="molecule type" value="Genomic_DNA"/>
</dbReference>
<evidence type="ECO:0000259" key="1">
    <source>
        <dbReference type="Pfam" id="PF04965"/>
    </source>
</evidence>
<gene>
    <name evidence="2" type="ORF">O166_04235</name>
</gene>
<proteinExistence type="predicted"/>
<evidence type="ECO:0000313" key="2">
    <source>
        <dbReference type="EMBL" id="ERE13939.1"/>
    </source>
</evidence>
<sequence length="132" mass="14696">MQDNAFLGQGWAFPVQFARPDFVQQQSGEALVRQSMRLILGTRPGERAMRPDFGSQLASAMFDSVDGRALHDLEHSVQDALDRFEPRIDVNDVSASQGDDPGCVLLAVDYTVRDTNTRSNLVYPFYLTEASL</sequence>
<dbReference type="Gene3D" id="3.10.450.40">
    <property type="match status" value="1"/>
</dbReference>
<comment type="caution">
    <text evidence="2">The sequence shown here is derived from an EMBL/GenBank/DDBJ whole genome shotgun (WGS) entry which is preliminary data.</text>
</comment>
<name>A0ABN0N972_9NEIS</name>
<organism evidence="2 3">
    <name type="scientific">Pseudogulbenkiania ferrooxidans EGD-HP2</name>
    <dbReference type="NCBI Taxonomy" id="1388764"/>
    <lineage>
        <taxon>Bacteria</taxon>
        <taxon>Pseudomonadati</taxon>
        <taxon>Pseudomonadota</taxon>
        <taxon>Betaproteobacteria</taxon>
        <taxon>Neisseriales</taxon>
        <taxon>Chromobacteriaceae</taxon>
        <taxon>Pseudogulbenkiania</taxon>
    </lineage>
</organism>
<dbReference type="Proteomes" id="UP000016426">
    <property type="component" value="Unassembled WGS sequence"/>
</dbReference>
<dbReference type="SUPFAM" id="SSF160719">
    <property type="entry name" value="gpW/gp25-like"/>
    <property type="match status" value="1"/>
</dbReference>
<keyword evidence="3" id="KW-1185">Reference proteome</keyword>